<comment type="caution">
    <text evidence="14">The sequence shown here is derived from an EMBL/GenBank/DDBJ whole genome shotgun (WGS) entry which is preliminary data.</text>
</comment>
<dbReference type="GO" id="GO:0046872">
    <property type="term" value="F:metal ion binding"/>
    <property type="evidence" value="ECO:0007669"/>
    <property type="project" value="UniProtKB-KW"/>
</dbReference>
<dbReference type="Pfam" id="PF00334">
    <property type="entry name" value="NDK"/>
    <property type="match status" value="1"/>
</dbReference>
<dbReference type="SMART" id="SM00562">
    <property type="entry name" value="NDK"/>
    <property type="match status" value="1"/>
</dbReference>
<keyword evidence="2" id="KW-0963">Cytoplasm</keyword>
<dbReference type="GO" id="GO:0006241">
    <property type="term" value="P:CTP biosynthetic process"/>
    <property type="evidence" value="ECO:0007669"/>
    <property type="project" value="InterPro"/>
</dbReference>
<feature type="domain" description="Nucleoside diphosphate kinase-like" evidence="13">
    <location>
        <begin position="68"/>
        <end position="210"/>
    </location>
</feature>
<keyword evidence="5" id="KW-0547">Nucleotide-binding</keyword>
<keyword evidence="4" id="KW-0479">Metal-binding</keyword>
<proteinExistence type="inferred from homology"/>
<gene>
    <name evidence="14" type="ORF">AGLY_007348</name>
</gene>
<reference evidence="14 15" key="1">
    <citation type="submission" date="2019-08" db="EMBL/GenBank/DDBJ databases">
        <title>The genome of the soybean aphid Biotype 1, its phylome, world population structure and adaptation to the North American continent.</title>
        <authorList>
            <person name="Giordano R."/>
            <person name="Donthu R.K."/>
            <person name="Hernandez A.G."/>
            <person name="Wright C.L."/>
            <person name="Zimin A.V."/>
        </authorList>
    </citation>
    <scope>NUCLEOTIDE SEQUENCE [LARGE SCALE GENOMIC DNA]</scope>
    <source>
        <tissue evidence="14">Whole aphids</tissue>
    </source>
</reference>
<dbReference type="GO" id="GO:0005524">
    <property type="term" value="F:ATP binding"/>
    <property type="evidence" value="ECO:0007669"/>
    <property type="project" value="UniProtKB-KW"/>
</dbReference>
<dbReference type="InterPro" id="IPR036850">
    <property type="entry name" value="NDK-like_dom_sf"/>
</dbReference>
<evidence type="ECO:0000256" key="7">
    <source>
        <dbReference type="ARBA" id="ARBA00022840"/>
    </source>
</evidence>
<dbReference type="PANTHER" id="PTHR46161:SF3">
    <property type="entry name" value="NUCLEOSIDE DIPHOSPHATE KINASE DDB_G0292928-RELATED"/>
    <property type="match status" value="1"/>
</dbReference>
<evidence type="ECO:0000313" key="14">
    <source>
        <dbReference type="EMBL" id="KAE9536559.1"/>
    </source>
</evidence>
<dbReference type="AlphaFoldDB" id="A0A6G0TPA8"/>
<name>A0A6G0TPA8_APHGL</name>
<keyword evidence="6" id="KW-0418">Kinase</keyword>
<evidence type="ECO:0000256" key="5">
    <source>
        <dbReference type="ARBA" id="ARBA00022741"/>
    </source>
</evidence>
<keyword evidence="15" id="KW-1185">Reference proteome</keyword>
<dbReference type="SUPFAM" id="SSF54919">
    <property type="entry name" value="Nucleoside diphosphate kinase, NDK"/>
    <property type="match status" value="1"/>
</dbReference>
<dbReference type="PROSITE" id="PS51374">
    <property type="entry name" value="NDPK_LIKE"/>
    <property type="match status" value="1"/>
</dbReference>
<accession>A0A6G0TPA8</accession>
<evidence type="ECO:0000256" key="1">
    <source>
        <dbReference type="ARBA" id="ARBA00008142"/>
    </source>
</evidence>
<evidence type="ECO:0000256" key="11">
    <source>
        <dbReference type="RuleBase" id="RU004011"/>
    </source>
</evidence>
<keyword evidence="7" id="KW-0067">ATP-binding</keyword>
<dbReference type="Gene3D" id="3.30.70.141">
    <property type="entry name" value="Nucleoside diphosphate kinase-like domain"/>
    <property type="match status" value="1"/>
</dbReference>
<dbReference type="InterPro" id="IPR034907">
    <property type="entry name" value="NDK-like_dom"/>
</dbReference>
<dbReference type="PRINTS" id="PR01243">
    <property type="entry name" value="NUCDPKINASE"/>
</dbReference>
<feature type="region of interest" description="Disordered" evidence="12">
    <location>
        <begin position="1"/>
        <end position="21"/>
    </location>
</feature>
<evidence type="ECO:0000256" key="6">
    <source>
        <dbReference type="ARBA" id="ARBA00022777"/>
    </source>
</evidence>
<dbReference type="GO" id="GO:0006183">
    <property type="term" value="P:GTP biosynthetic process"/>
    <property type="evidence" value="ECO:0007669"/>
    <property type="project" value="InterPro"/>
</dbReference>
<dbReference type="Proteomes" id="UP000475862">
    <property type="component" value="Unassembled WGS sequence"/>
</dbReference>
<dbReference type="InterPro" id="IPR023005">
    <property type="entry name" value="Nucleoside_diP_kinase_AS"/>
</dbReference>
<dbReference type="EMBL" id="VYZN01000023">
    <property type="protein sequence ID" value="KAE9536559.1"/>
    <property type="molecule type" value="Genomic_DNA"/>
</dbReference>
<dbReference type="CDD" id="cd22958">
    <property type="entry name" value="DD_DPY30_SDC1-like"/>
    <property type="match status" value="1"/>
</dbReference>
<dbReference type="PANTHER" id="PTHR46161">
    <property type="entry name" value="NUCLEOSIDE DIPHOSPHATE KINASE"/>
    <property type="match status" value="1"/>
</dbReference>
<organism evidence="14 15">
    <name type="scientific">Aphis glycines</name>
    <name type="common">Soybean aphid</name>
    <dbReference type="NCBI Taxonomy" id="307491"/>
    <lineage>
        <taxon>Eukaryota</taxon>
        <taxon>Metazoa</taxon>
        <taxon>Ecdysozoa</taxon>
        <taxon>Arthropoda</taxon>
        <taxon>Hexapoda</taxon>
        <taxon>Insecta</taxon>
        <taxon>Pterygota</taxon>
        <taxon>Neoptera</taxon>
        <taxon>Paraneoptera</taxon>
        <taxon>Hemiptera</taxon>
        <taxon>Sternorrhyncha</taxon>
        <taxon>Aphidomorpha</taxon>
        <taxon>Aphidoidea</taxon>
        <taxon>Aphididae</taxon>
        <taxon>Aphidini</taxon>
        <taxon>Aphis</taxon>
        <taxon>Aphis</taxon>
    </lineage>
</organism>
<evidence type="ECO:0000256" key="3">
    <source>
        <dbReference type="ARBA" id="ARBA00022679"/>
    </source>
</evidence>
<evidence type="ECO:0000256" key="10">
    <source>
        <dbReference type="PROSITE-ProRule" id="PRU00706"/>
    </source>
</evidence>
<evidence type="ECO:0000256" key="9">
    <source>
        <dbReference type="ARBA" id="ARBA00023080"/>
    </source>
</evidence>
<evidence type="ECO:0000313" key="15">
    <source>
        <dbReference type="Proteomes" id="UP000475862"/>
    </source>
</evidence>
<keyword evidence="8" id="KW-0460">Magnesium</keyword>
<evidence type="ECO:0000259" key="13">
    <source>
        <dbReference type="SMART" id="SM00562"/>
    </source>
</evidence>
<comment type="caution">
    <text evidence="10">Lacks conserved residue(s) required for the propagation of feature annotation.</text>
</comment>
<keyword evidence="9" id="KW-0546">Nucleotide metabolism</keyword>
<dbReference type="Pfam" id="PF05186">
    <property type="entry name" value="Dpy-30"/>
    <property type="match status" value="1"/>
</dbReference>
<dbReference type="OrthoDB" id="1729737at2759"/>
<evidence type="ECO:0000256" key="4">
    <source>
        <dbReference type="ARBA" id="ARBA00022723"/>
    </source>
</evidence>
<evidence type="ECO:0000256" key="2">
    <source>
        <dbReference type="ARBA" id="ARBA00022490"/>
    </source>
</evidence>
<keyword evidence="3" id="KW-0808">Transferase</keyword>
<dbReference type="GO" id="GO:0006228">
    <property type="term" value="P:UTP biosynthetic process"/>
    <property type="evidence" value="ECO:0007669"/>
    <property type="project" value="InterPro"/>
</dbReference>
<evidence type="ECO:0000256" key="12">
    <source>
        <dbReference type="SAM" id="MobiDB-lite"/>
    </source>
</evidence>
<dbReference type="InterPro" id="IPR001564">
    <property type="entry name" value="Nucleoside_diP_kinase"/>
</dbReference>
<dbReference type="InterPro" id="IPR007858">
    <property type="entry name" value="Dpy-30_motif"/>
</dbReference>
<evidence type="ECO:0000256" key="8">
    <source>
        <dbReference type="ARBA" id="ARBA00022842"/>
    </source>
</evidence>
<sequence>MFRDGSDSLGTRSLPGREQSWSSSSVCSTIAEQQNTAYGLVSSHEILPVSLSDVSFFNEDEDDRDRAFQCTLAIIKPEIANLMYKVECIMAQNGFIIKEKEVLRLSQDQAAEFYDEHALAPYFAKLVDHMSEVPIVVYVLSKRNCVEEWLRLIGPANVSRAKRLFPVSLRAIYGTELGPDPVANAYHGSDSLAAAEREIKFFFPNSKVDSTIDSGDDDVVQYIKDTMMPTISEGLTEMFNILPQDPLRWFGNWLLTRDK</sequence>
<dbReference type="PROSITE" id="PS00469">
    <property type="entry name" value="NDPK"/>
    <property type="match status" value="1"/>
</dbReference>
<dbReference type="GO" id="GO:0004550">
    <property type="term" value="F:nucleoside diphosphate kinase activity"/>
    <property type="evidence" value="ECO:0007669"/>
    <property type="project" value="InterPro"/>
</dbReference>
<comment type="similarity">
    <text evidence="1 10 11">Belongs to the NDK family.</text>
</comment>
<dbReference type="Gene3D" id="1.20.890.10">
    <property type="entry name" value="cAMP-dependent protein kinase regulatory subunit, dimerization-anchoring domain"/>
    <property type="match status" value="1"/>
</dbReference>
<protein>
    <recommendedName>
        <fullName evidence="13">Nucleoside diphosphate kinase-like domain-containing protein</fullName>
    </recommendedName>
</protein>